<proteinExistence type="predicted"/>
<name>A0ABP3IEL4_9CAUL</name>
<gene>
    <name evidence="3" type="ORF">GCM10009093_27760</name>
</gene>
<dbReference type="EMBL" id="BAAAEJ010000011">
    <property type="protein sequence ID" value="GAA0399708.1"/>
    <property type="molecule type" value="Genomic_DNA"/>
</dbReference>
<dbReference type="Pfam" id="PF09832">
    <property type="entry name" value="DUF2059"/>
    <property type="match status" value="1"/>
</dbReference>
<comment type="caution">
    <text evidence="3">The sequence shown here is derived from an EMBL/GenBank/DDBJ whole genome shotgun (WGS) entry which is preliminary data.</text>
</comment>
<reference evidence="4" key="1">
    <citation type="journal article" date="2019" name="Int. J. Syst. Evol. Microbiol.">
        <title>The Global Catalogue of Microorganisms (GCM) 10K type strain sequencing project: providing services to taxonomists for standard genome sequencing and annotation.</title>
        <authorList>
            <consortium name="The Broad Institute Genomics Platform"/>
            <consortium name="The Broad Institute Genome Sequencing Center for Infectious Disease"/>
            <person name="Wu L."/>
            <person name="Ma J."/>
        </authorList>
    </citation>
    <scope>NUCLEOTIDE SEQUENCE [LARGE SCALE GENOMIC DNA]</scope>
    <source>
        <strain evidence="4">JCM 13476</strain>
    </source>
</reference>
<evidence type="ECO:0000256" key="1">
    <source>
        <dbReference type="SAM" id="SignalP"/>
    </source>
</evidence>
<feature type="domain" description="DUF2059" evidence="2">
    <location>
        <begin position="103"/>
        <end position="142"/>
    </location>
</feature>
<dbReference type="RefSeq" id="WP_167179395.1">
    <property type="nucleotide sequence ID" value="NZ_BAAAEJ010000011.1"/>
</dbReference>
<evidence type="ECO:0000313" key="3">
    <source>
        <dbReference type="EMBL" id="GAA0399708.1"/>
    </source>
</evidence>
<feature type="signal peptide" evidence="1">
    <location>
        <begin position="1"/>
        <end position="27"/>
    </location>
</feature>
<protein>
    <recommendedName>
        <fullName evidence="2">DUF2059 domain-containing protein</fullName>
    </recommendedName>
</protein>
<evidence type="ECO:0000259" key="2">
    <source>
        <dbReference type="Pfam" id="PF09832"/>
    </source>
</evidence>
<dbReference type="InterPro" id="IPR018637">
    <property type="entry name" value="DUF2059"/>
</dbReference>
<accession>A0ABP3IEL4</accession>
<evidence type="ECO:0000313" key="4">
    <source>
        <dbReference type="Proteomes" id="UP001500791"/>
    </source>
</evidence>
<sequence>MRGKMGQVVVSGLAALSLLGAAVPAMAVQTASQDAGVAIEPSAQSRALAARVIAITTPNMEKQLLDYMASVMAASGLRDADAQIGAWMEKNAGPILITHVRTFMGQIETVYATRFTPAELQAMVDFYESPIGRTIASKQVQIGIETGELQEPMLLAYMTDLMAQMCAANDCGDVKGGDATTGKSSRR</sequence>
<organism evidence="3 4">
    <name type="scientific">Brevundimonas terrae</name>
    <dbReference type="NCBI Taxonomy" id="363631"/>
    <lineage>
        <taxon>Bacteria</taxon>
        <taxon>Pseudomonadati</taxon>
        <taxon>Pseudomonadota</taxon>
        <taxon>Alphaproteobacteria</taxon>
        <taxon>Caulobacterales</taxon>
        <taxon>Caulobacteraceae</taxon>
        <taxon>Brevundimonas</taxon>
    </lineage>
</organism>
<keyword evidence="4" id="KW-1185">Reference proteome</keyword>
<keyword evidence="1" id="KW-0732">Signal</keyword>
<dbReference type="Proteomes" id="UP001500791">
    <property type="component" value="Unassembled WGS sequence"/>
</dbReference>
<feature type="chain" id="PRO_5046335287" description="DUF2059 domain-containing protein" evidence="1">
    <location>
        <begin position="28"/>
        <end position="187"/>
    </location>
</feature>